<organism evidence="4 5">
    <name type="scientific">Acaromyces ingoldii</name>
    <dbReference type="NCBI Taxonomy" id="215250"/>
    <lineage>
        <taxon>Eukaryota</taxon>
        <taxon>Fungi</taxon>
        <taxon>Dikarya</taxon>
        <taxon>Basidiomycota</taxon>
        <taxon>Ustilaginomycotina</taxon>
        <taxon>Exobasidiomycetes</taxon>
        <taxon>Exobasidiales</taxon>
        <taxon>Cryptobasidiaceae</taxon>
        <taxon>Acaromyces</taxon>
    </lineage>
</organism>
<keyword evidence="1" id="KW-0067">ATP-binding</keyword>
<gene>
    <name evidence="4" type="ORF">FA10DRAFT_267820</name>
</gene>
<dbReference type="AlphaFoldDB" id="A0A316YKS9"/>
<feature type="chain" id="PRO_5016462292" description="ATP-grasp domain-containing protein" evidence="2">
    <location>
        <begin position="30"/>
        <end position="496"/>
    </location>
</feature>
<proteinExistence type="predicted"/>
<feature type="domain" description="ATP-grasp" evidence="3">
    <location>
        <begin position="181"/>
        <end position="389"/>
    </location>
</feature>
<evidence type="ECO:0000259" key="3">
    <source>
        <dbReference type="PROSITE" id="PS50975"/>
    </source>
</evidence>
<dbReference type="PROSITE" id="PS50975">
    <property type="entry name" value="ATP_GRASP"/>
    <property type="match status" value="1"/>
</dbReference>
<protein>
    <recommendedName>
        <fullName evidence="3">ATP-grasp domain-containing protein</fullName>
    </recommendedName>
</protein>
<dbReference type="RefSeq" id="XP_025376446.1">
    <property type="nucleotide sequence ID" value="XM_025522069.1"/>
</dbReference>
<evidence type="ECO:0000313" key="5">
    <source>
        <dbReference type="Proteomes" id="UP000245768"/>
    </source>
</evidence>
<dbReference type="SUPFAM" id="SSF56059">
    <property type="entry name" value="Glutathione synthetase ATP-binding domain-like"/>
    <property type="match status" value="1"/>
</dbReference>
<dbReference type="STRING" id="215250.A0A316YKS9"/>
<evidence type="ECO:0000256" key="1">
    <source>
        <dbReference type="PROSITE-ProRule" id="PRU00409"/>
    </source>
</evidence>
<reference evidence="4 5" key="1">
    <citation type="journal article" date="2018" name="Mol. Biol. Evol.">
        <title>Broad Genomic Sampling Reveals a Smut Pathogenic Ancestry of the Fungal Clade Ustilaginomycotina.</title>
        <authorList>
            <person name="Kijpornyongpan T."/>
            <person name="Mondo S.J."/>
            <person name="Barry K."/>
            <person name="Sandor L."/>
            <person name="Lee J."/>
            <person name="Lipzen A."/>
            <person name="Pangilinan J."/>
            <person name="LaButti K."/>
            <person name="Hainaut M."/>
            <person name="Henrissat B."/>
            <person name="Grigoriev I.V."/>
            <person name="Spatafora J.W."/>
            <person name="Aime M.C."/>
        </authorList>
    </citation>
    <scope>NUCLEOTIDE SEQUENCE [LARGE SCALE GENOMIC DNA]</scope>
    <source>
        <strain evidence="4 5">MCA 4198</strain>
    </source>
</reference>
<dbReference type="GO" id="GO:0046872">
    <property type="term" value="F:metal ion binding"/>
    <property type="evidence" value="ECO:0007669"/>
    <property type="project" value="InterPro"/>
</dbReference>
<name>A0A316YKS9_9BASI</name>
<dbReference type="Proteomes" id="UP000245768">
    <property type="component" value="Unassembled WGS sequence"/>
</dbReference>
<evidence type="ECO:0000313" key="4">
    <source>
        <dbReference type="EMBL" id="PWN89248.1"/>
    </source>
</evidence>
<dbReference type="Gene3D" id="3.30.470.20">
    <property type="entry name" value="ATP-grasp fold, B domain"/>
    <property type="match status" value="1"/>
</dbReference>
<feature type="signal peptide" evidence="2">
    <location>
        <begin position="1"/>
        <end position="29"/>
    </location>
</feature>
<dbReference type="GeneID" id="37043985"/>
<dbReference type="EMBL" id="KZ819637">
    <property type="protein sequence ID" value="PWN89248.1"/>
    <property type="molecule type" value="Genomic_DNA"/>
</dbReference>
<keyword evidence="1" id="KW-0547">Nucleotide-binding</keyword>
<dbReference type="InterPro" id="IPR011761">
    <property type="entry name" value="ATP-grasp"/>
</dbReference>
<dbReference type="OrthoDB" id="186626at2759"/>
<dbReference type="GO" id="GO:0005524">
    <property type="term" value="F:ATP binding"/>
    <property type="evidence" value="ECO:0007669"/>
    <property type="project" value="UniProtKB-UniRule"/>
</dbReference>
<evidence type="ECO:0000256" key="2">
    <source>
        <dbReference type="SAM" id="SignalP"/>
    </source>
</evidence>
<keyword evidence="2" id="KW-0732">Signal</keyword>
<dbReference type="InParanoid" id="A0A316YKS9"/>
<keyword evidence="5" id="KW-1185">Reference proteome</keyword>
<accession>A0A316YKS9</accession>
<sequence>MSPPVTSTQGVLSTSLLLCLCLLTAPLSAIAVALATLRTTLKEREAEENRSLIGDQRGRRTALVNGGRMQKSLFVARALSKRGFRVVLVEERGWGEACSARFSNAVSTFRTVPSGGGRSYVTALVQVALEEDICLFVPCSGAGTTVEDAQAGERMRRELGVLAIIQDTELVQTLHEKDLFIALARRLGFDTPASTLVRSPEEAIELLRQPGQLPMLLKAANVLDDVGRSDMTTYPLCDASGKVDWDLTEKKLRTGLFIPLTEKSPYVAQEFIGGEGASEWCTHATVIEGKIRAFVCCPSNDMLMTYVDMTESPIGRRALRWTQDFIEKLDSFKPTGHFSFDFIHQPETDRLVVLECNPRVHTAICLLSDLADELGSILGAIDANADMIIPAQNVATISWIGHDAVARLAPSFLTAKLRHLIHPLWICSSSLSSPPLSQLIHQPGRVDAAWDWSDPFPFFALYHIQWPHLLLRQLLIRQRAWSRINLSTARIFEASS</sequence>